<dbReference type="AlphaFoldDB" id="A0A7G9B4L5"/>
<dbReference type="Pfam" id="PF00005">
    <property type="entry name" value="ABC_tran"/>
    <property type="match status" value="1"/>
</dbReference>
<sequence>MLSVDIQKRLGDFQLQARFETGDSPLALLGASGCGKSVTLRCIAGILRPDQGKIVLNGRTLFDSARHIDLPPQRRKVGYLFQQYALFPNMTVRQNIAVAAEKGRRAERAAELLRRFHLEDVAEHRPRQISGGQQQRTALARILASEPEAILLDEPLSALDLYLRRQLEEELRCALDAFCAPSVWVTHDQGEACRSCRQVCIMESGTASGVRSMEDLFADPISVSAARLSGCENLVGAVPRGTEVQIPLWGISLRCAAPAAQETTALGLRMQHLRLSREGMENAFACRVVQSAPEAFSDLLTLRPLSAAPEGPMLHMEAEKGLLSAGDLLWVSIAPEHVLTLR</sequence>
<keyword evidence="7" id="KW-0472">Membrane</keyword>
<keyword evidence="2" id="KW-1003">Cell membrane</keyword>
<organism evidence="9 10">
    <name type="scientific">Oscillibacter hominis</name>
    <dbReference type="NCBI Taxonomy" id="2763056"/>
    <lineage>
        <taxon>Bacteria</taxon>
        <taxon>Bacillati</taxon>
        <taxon>Bacillota</taxon>
        <taxon>Clostridia</taxon>
        <taxon>Eubacteriales</taxon>
        <taxon>Oscillospiraceae</taxon>
        <taxon>Oscillibacter</taxon>
    </lineage>
</organism>
<evidence type="ECO:0000256" key="6">
    <source>
        <dbReference type="ARBA" id="ARBA00022967"/>
    </source>
</evidence>
<dbReference type="SMART" id="SM00382">
    <property type="entry name" value="AAA"/>
    <property type="match status" value="1"/>
</dbReference>
<keyword evidence="5 9" id="KW-0067">ATP-binding</keyword>
<dbReference type="PANTHER" id="PTHR42781:SF5">
    <property type="entry name" value="PUTRESCINE TRANSPORT ATP-BINDING PROTEIN POTG"/>
    <property type="match status" value="1"/>
</dbReference>
<dbReference type="Proteomes" id="UP000515960">
    <property type="component" value="Chromosome"/>
</dbReference>
<dbReference type="PANTHER" id="PTHR42781">
    <property type="entry name" value="SPERMIDINE/PUTRESCINE IMPORT ATP-BINDING PROTEIN POTA"/>
    <property type="match status" value="1"/>
</dbReference>
<dbReference type="SUPFAM" id="SSF52540">
    <property type="entry name" value="P-loop containing nucleoside triphosphate hydrolases"/>
    <property type="match status" value="1"/>
</dbReference>
<dbReference type="GO" id="GO:0005524">
    <property type="term" value="F:ATP binding"/>
    <property type="evidence" value="ECO:0007669"/>
    <property type="project" value="UniProtKB-KW"/>
</dbReference>
<keyword evidence="1" id="KW-0813">Transport</keyword>
<evidence type="ECO:0000256" key="1">
    <source>
        <dbReference type="ARBA" id="ARBA00022448"/>
    </source>
</evidence>
<reference evidence="9 10" key="1">
    <citation type="submission" date="2020-08" db="EMBL/GenBank/DDBJ databases">
        <authorList>
            <person name="Liu C."/>
            <person name="Sun Q."/>
        </authorList>
    </citation>
    <scope>NUCLEOTIDE SEQUENCE [LARGE SCALE GENOMIC DNA]</scope>
    <source>
        <strain evidence="9 10">NSJ-62</strain>
    </source>
</reference>
<dbReference type="InterPro" id="IPR003439">
    <property type="entry name" value="ABC_transporter-like_ATP-bd"/>
</dbReference>
<evidence type="ECO:0000313" key="10">
    <source>
        <dbReference type="Proteomes" id="UP000515960"/>
    </source>
</evidence>
<evidence type="ECO:0000256" key="7">
    <source>
        <dbReference type="ARBA" id="ARBA00023136"/>
    </source>
</evidence>
<dbReference type="GO" id="GO:0016887">
    <property type="term" value="F:ATP hydrolysis activity"/>
    <property type="evidence" value="ECO:0007669"/>
    <property type="project" value="InterPro"/>
</dbReference>
<dbReference type="KEGG" id="ohi:H8790_00090"/>
<feature type="domain" description="ABC transporter" evidence="8">
    <location>
        <begin position="1"/>
        <end position="229"/>
    </location>
</feature>
<evidence type="ECO:0000256" key="2">
    <source>
        <dbReference type="ARBA" id="ARBA00022475"/>
    </source>
</evidence>
<protein>
    <submittedName>
        <fullName evidence="9">ATP-binding cassette domain-containing protein</fullName>
    </submittedName>
</protein>
<dbReference type="InterPro" id="IPR003593">
    <property type="entry name" value="AAA+_ATPase"/>
</dbReference>
<dbReference type="InterPro" id="IPR027417">
    <property type="entry name" value="P-loop_NTPase"/>
</dbReference>
<accession>A0A7G9B4L5</accession>
<dbReference type="Gene3D" id="3.40.50.300">
    <property type="entry name" value="P-loop containing nucleotide triphosphate hydrolases"/>
    <property type="match status" value="1"/>
</dbReference>
<evidence type="ECO:0000313" key="9">
    <source>
        <dbReference type="EMBL" id="QNL44496.1"/>
    </source>
</evidence>
<keyword evidence="3" id="KW-0997">Cell inner membrane</keyword>
<keyword evidence="4" id="KW-0547">Nucleotide-binding</keyword>
<dbReference type="RefSeq" id="WP_187333097.1">
    <property type="nucleotide sequence ID" value="NZ_CP060490.1"/>
</dbReference>
<proteinExistence type="predicted"/>
<name>A0A7G9B4L5_9FIRM</name>
<evidence type="ECO:0000256" key="3">
    <source>
        <dbReference type="ARBA" id="ARBA00022519"/>
    </source>
</evidence>
<dbReference type="EMBL" id="CP060490">
    <property type="protein sequence ID" value="QNL44496.1"/>
    <property type="molecule type" value="Genomic_DNA"/>
</dbReference>
<dbReference type="InterPro" id="IPR050093">
    <property type="entry name" value="ABC_SmlMolc_Importer"/>
</dbReference>
<evidence type="ECO:0000259" key="8">
    <source>
        <dbReference type="PROSITE" id="PS50893"/>
    </source>
</evidence>
<evidence type="ECO:0000256" key="4">
    <source>
        <dbReference type="ARBA" id="ARBA00022741"/>
    </source>
</evidence>
<keyword evidence="6" id="KW-1278">Translocase</keyword>
<gene>
    <name evidence="9" type="ORF">H8790_00090</name>
</gene>
<keyword evidence="10" id="KW-1185">Reference proteome</keyword>
<dbReference type="PROSITE" id="PS50893">
    <property type="entry name" value="ABC_TRANSPORTER_2"/>
    <property type="match status" value="1"/>
</dbReference>
<evidence type="ECO:0000256" key="5">
    <source>
        <dbReference type="ARBA" id="ARBA00022840"/>
    </source>
</evidence>